<name>A0A0L7KV52_OPEBR</name>
<dbReference type="InterPro" id="IPR039353">
    <property type="entry name" value="TF_Adf1"/>
</dbReference>
<dbReference type="EMBL" id="JTDY01005318">
    <property type="protein sequence ID" value="KOB67118.1"/>
    <property type="molecule type" value="Genomic_DNA"/>
</dbReference>
<feature type="region of interest" description="Disordered" evidence="1">
    <location>
        <begin position="137"/>
        <end position="195"/>
    </location>
</feature>
<dbReference type="GO" id="GO:0005634">
    <property type="term" value="C:nucleus"/>
    <property type="evidence" value="ECO:0007669"/>
    <property type="project" value="TreeGrafter"/>
</dbReference>
<dbReference type="PANTHER" id="PTHR12243">
    <property type="entry name" value="MADF DOMAIN TRANSCRIPTION FACTOR"/>
    <property type="match status" value="1"/>
</dbReference>
<dbReference type="GO" id="GO:0005667">
    <property type="term" value="C:transcription regulator complex"/>
    <property type="evidence" value="ECO:0007669"/>
    <property type="project" value="TreeGrafter"/>
</dbReference>
<dbReference type="PANTHER" id="PTHR12243:SF69">
    <property type="entry name" value="SI:CH73-59F11.3"/>
    <property type="match status" value="1"/>
</dbReference>
<accession>A0A0L7KV52</accession>
<feature type="compositionally biased region" description="Polar residues" evidence="1">
    <location>
        <begin position="140"/>
        <end position="164"/>
    </location>
</feature>
<feature type="domain" description="MADF" evidence="2">
    <location>
        <begin position="10"/>
        <end position="132"/>
    </location>
</feature>
<dbReference type="PROSITE" id="PS51029">
    <property type="entry name" value="MADF"/>
    <property type="match status" value="1"/>
</dbReference>
<evidence type="ECO:0000259" key="2">
    <source>
        <dbReference type="PROSITE" id="PS51029"/>
    </source>
</evidence>
<evidence type="ECO:0000313" key="3">
    <source>
        <dbReference type="EMBL" id="KOB67118.1"/>
    </source>
</evidence>
<proteinExistence type="predicted"/>
<protein>
    <recommendedName>
        <fullName evidence="2">MADF domain-containing protein</fullName>
    </recommendedName>
</protein>
<dbReference type="Proteomes" id="UP000037510">
    <property type="component" value="Unassembled WGS sequence"/>
</dbReference>
<organism evidence="3 4">
    <name type="scientific">Operophtera brumata</name>
    <name type="common">Winter moth</name>
    <name type="synonym">Phalaena brumata</name>
    <dbReference type="NCBI Taxonomy" id="104452"/>
    <lineage>
        <taxon>Eukaryota</taxon>
        <taxon>Metazoa</taxon>
        <taxon>Ecdysozoa</taxon>
        <taxon>Arthropoda</taxon>
        <taxon>Hexapoda</taxon>
        <taxon>Insecta</taxon>
        <taxon>Pterygota</taxon>
        <taxon>Neoptera</taxon>
        <taxon>Endopterygota</taxon>
        <taxon>Lepidoptera</taxon>
        <taxon>Glossata</taxon>
        <taxon>Ditrysia</taxon>
        <taxon>Geometroidea</taxon>
        <taxon>Geometridae</taxon>
        <taxon>Larentiinae</taxon>
        <taxon>Operophtera</taxon>
    </lineage>
</organism>
<feature type="compositionally biased region" description="Polar residues" evidence="1">
    <location>
        <begin position="268"/>
        <end position="277"/>
    </location>
</feature>
<dbReference type="InterPro" id="IPR006578">
    <property type="entry name" value="MADF-dom"/>
</dbReference>
<dbReference type="AlphaFoldDB" id="A0A0L7KV52"/>
<evidence type="ECO:0000256" key="1">
    <source>
        <dbReference type="SAM" id="MobiDB-lite"/>
    </source>
</evidence>
<keyword evidence="4" id="KW-1185">Reference proteome</keyword>
<sequence>MANREVDTGRVIDEVRPRKKLRDASDPLYKNKDARNKAWEDIMNTLFENISGEEKQQLGHASNRAHKVISKMFSQSVSRPVCRKTGPTTMENRDAFFRTKNAMKKTPSGSAAPKYKKYIYYDLLSFLAPTVENEVDESLNETIPSPSLPSPTVNIDNTLDSMGAQSDRGVDSASSQKPWLEKRKRRAPKANPESSPFEKELLTLLRQKLEFRTRVLREATDIRNCNRSNSSYSNDARSTLDTYASSYNYQTPGYPGYETNDANPGYSGYQTARRTDE</sequence>
<dbReference type="GO" id="GO:0006357">
    <property type="term" value="P:regulation of transcription by RNA polymerase II"/>
    <property type="evidence" value="ECO:0007669"/>
    <property type="project" value="TreeGrafter"/>
</dbReference>
<dbReference type="Pfam" id="PF10545">
    <property type="entry name" value="MADF_DNA_bdg"/>
    <property type="match status" value="1"/>
</dbReference>
<comment type="caution">
    <text evidence="3">The sequence shown here is derived from an EMBL/GenBank/DDBJ whole genome shotgun (WGS) entry which is preliminary data.</text>
</comment>
<evidence type="ECO:0000313" key="4">
    <source>
        <dbReference type="Proteomes" id="UP000037510"/>
    </source>
</evidence>
<feature type="region of interest" description="Disordered" evidence="1">
    <location>
        <begin position="244"/>
        <end position="277"/>
    </location>
</feature>
<gene>
    <name evidence="3" type="ORF">OBRU01_20474</name>
</gene>
<reference evidence="3 4" key="1">
    <citation type="journal article" date="2015" name="Genome Biol. Evol.">
        <title>The genome of winter moth (Operophtera brumata) provides a genomic perspective on sexual dimorphism and phenology.</title>
        <authorList>
            <person name="Derks M.F."/>
            <person name="Smit S."/>
            <person name="Salis L."/>
            <person name="Schijlen E."/>
            <person name="Bossers A."/>
            <person name="Mateman C."/>
            <person name="Pijl A.S."/>
            <person name="de Ridder D."/>
            <person name="Groenen M.A."/>
            <person name="Visser M.E."/>
            <person name="Megens H.J."/>
        </authorList>
    </citation>
    <scope>NUCLEOTIDE SEQUENCE [LARGE SCALE GENOMIC DNA]</scope>
    <source>
        <strain evidence="3">WM2013NL</strain>
        <tissue evidence="3">Head and thorax</tissue>
    </source>
</reference>